<organism evidence="1 2">
    <name type="scientific">Modicisalibacter luteus</name>
    <dbReference type="NCBI Taxonomy" id="453962"/>
    <lineage>
        <taxon>Bacteria</taxon>
        <taxon>Pseudomonadati</taxon>
        <taxon>Pseudomonadota</taxon>
        <taxon>Gammaproteobacteria</taxon>
        <taxon>Oceanospirillales</taxon>
        <taxon>Halomonadaceae</taxon>
        <taxon>Modicisalibacter</taxon>
    </lineage>
</organism>
<proteinExistence type="predicted"/>
<reference evidence="2" key="1">
    <citation type="journal article" date="2019" name="Int. J. Syst. Evol. Microbiol.">
        <title>The Global Catalogue of Microorganisms (GCM) 10K type strain sequencing project: providing services to taxonomists for standard genome sequencing and annotation.</title>
        <authorList>
            <consortium name="The Broad Institute Genomics Platform"/>
            <consortium name="The Broad Institute Genome Sequencing Center for Infectious Disease"/>
            <person name="Wu L."/>
            <person name="Ma J."/>
        </authorList>
    </citation>
    <scope>NUCLEOTIDE SEQUENCE [LARGE SCALE GENOMIC DNA]</scope>
    <source>
        <strain evidence="2">KCTC 12847</strain>
    </source>
</reference>
<sequence>MTQHRYVTSAQKALVMKIQELAIDVSETSRYDAWVDYYGHCQQLDVRAYPAGGEKSLWRTTIYLPKAGRPEPDATDELAAALRRLKDLLEGA</sequence>
<keyword evidence="2" id="KW-1185">Reference proteome</keyword>
<protein>
    <submittedName>
        <fullName evidence="1">Uncharacterized protein</fullName>
    </submittedName>
</protein>
<evidence type="ECO:0000313" key="2">
    <source>
        <dbReference type="Proteomes" id="UP001595640"/>
    </source>
</evidence>
<comment type="caution">
    <text evidence="1">The sequence shown here is derived from an EMBL/GenBank/DDBJ whole genome shotgun (WGS) entry which is preliminary data.</text>
</comment>
<name>A0ABV7M2W4_9GAMM</name>
<dbReference type="RefSeq" id="WP_019020606.1">
    <property type="nucleotide sequence ID" value="NZ_BMXD01000001.1"/>
</dbReference>
<gene>
    <name evidence="1" type="ORF">ACFOEI_14320</name>
</gene>
<dbReference type="EMBL" id="JBHRUH010000031">
    <property type="protein sequence ID" value="MFC3293228.1"/>
    <property type="molecule type" value="Genomic_DNA"/>
</dbReference>
<accession>A0ABV7M2W4</accession>
<dbReference type="Proteomes" id="UP001595640">
    <property type="component" value="Unassembled WGS sequence"/>
</dbReference>
<evidence type="ECO:0000313" key="1">
    <source>
        <dbReference type="EMBL" id="MFC3293228.1"/>
    </source>
</evidence>